<sequence>MQTSKYIKTGLLLLILLLLAGCQSPVRKSQSTTLGNGTSVDINNELKVPGKLYFTIGRDLYVLDSSGTPRRLTHDMDIRDPAVSPDGKMLAFVIRYKNYADLAIMPTSGGKPRVLLTGKGDFTPNPRYASAISTHTWFAQPTWRDNTHLVFLSDIRKLQITSGLDTFMLDLMAYSIDINNPQLSRINPQNVDDYPGVLQHVTYAVLGDGGQRDLIIRPNHPDQIVFTGYQYTQDQQSKQLIQLFTQNINAIAKAEPGTYQPGAPGVHRDPSVALTPAQADLMNIQPAFSPDGAFLTYVRKPDLATPGMELYVMPIAEDVITRPDDKATAQKALEPYNHSTLLLKADLISQPVWSPDSKYIAYIGYEDNTFNLYLLEVQKANDTYQRKGDPILLLKASDQQARLDADSRIAWVKG</sequence>
<comment type="similarity">
    <text evidence="1">Belongs to the TolB family.</text>
</comment>
<proteinExistence type="inferred from homology"/>
<dbReference type="Gene3D" id="2.120.10.30">
    <property type="entry name" value="TolB, C-terminal domain"/>
    <property type="match status" value="2"/>
</dbReference>
<evidence type="ECO:0000256" key="1">
    <source>
        <dbReference type="ARBA" id="ARBA00009820"/>
    </source>
</evidence>
<reference evidence="2" key="1">
    <citation type="submission" date="2018-12" db="EMBL/GenBank/DDBJ databases">
        <title>Novel natural products biosynthetic potential of the class Ktedonobacteria.</title>
        <authorList>
            <person name="Zheng Y."/>
            <person name="Saitou A."/>
            <person name="Wang C.M."/>
            <person name="Toyoda A."/>
            <person name="Minakuchi Y."/>
            <person name="Sekiguchi Y."/>
            <person name="Ueda K."/>
            <person name="Takano H."/>
            <person name="Sakai Y."/>
            <person name="Yokota A."/>
            <person name="Yabe S."/>
        </authorList>
    </citation>
    <scope>NUCLEOTIDE SEQUENCE</scope>
    <source>
        <strain evidence="2">COM3</strain>
    </source>
</reference>
<dbReference type="InterPro" id="IPR011042">
    <property type="entry name" value="6-blade_b-propeller_TolB-like"/>
</dbReference>
<name>A0A455SRK5_9CHLR</name>
<dbReference type="SUPFAM" id="SSF82171">
    <property type="entry name" value="DPP6 N-terminal domain-like"/>
    <property type="match status" value="1"/>
</dbReference>
<gene>
    <name evidence="2" type="ORF">KTC_42430</name>
</gene>
<evidence type="ECO:0000313" key="2">
    <source>
        <dbReference type="EMBL" id="BBH89492.1"/>
    </source>
</evidence>
<organism evidence="2">
    <name type="scientific">Thermosporothrix sp. COM3</name>
    <dbReference type="NCBI Taxonomy" id="2490863"/>
    <lineage>
        <taxon>Bacteria</taxon>
        <taxon>Bacillati</taxon>
        <taxon>Chloroflexota</taxon>
        <taxon>Ktedonobacteria</taxon>
        <taxon>Ktedonobacterales</taxon>
        <taxon>Thermosporotrichaceae</taxon>
        <taxon>Thermosporothrix</taxon>
    </lineage>
</organism>
<dbReference type="PANTHER" id="PTHR36842:SF1">
    <property type="entry name" value="PROTEIN TOLB"/>
    <property type="match status" value="1"/>
</dbReference>
<evidence type="ECO:0008006" key="3">
    <source>
        <dbReference type="Google" id="ProtNLM"/>
    </source>
</evidence>
<accession>A0A455SRK5</accession>
<protein>
    <recommendedName>
        <fullName evidence="3">Lipoprotein</fullName>
    </recommendedName>
</protein>
<dbReference type="Pfam" id="PF07676">
    <property type="entry name" value="PD40"/>
    <property type="match status" value="3"/>
</dbReference>
<dbReference type="InterPro" id="IPR011659">
    <property type="entry name" value="WD40"/>
</dbReference>
<dbReference type="EMBL" id="AP019376">
    <property type="protein sequence ID" value="BBH89492.1"/>
    <property type="molecule type" value="Genomic_DNA"/>
</dbReference>
<dbReference type="PROSITE" id="PS51257">
    <property type="entry name" value="PROKAR_LIPOPROTEIN"/>
    <property type="match status" value="1"/>
</dbReference>
<dbReference type="PANTHER" id="PTHR36842">
    <property type="entry name" value="PROTEIN TOLB HOMOLOG"/>
    <property type="match status" value="1"/>
</dbReference>
<dbReference type="AlphaFoldDB" id="A0A455SRK5"/>